<dbReference type="EMBL" id="QEOB01000005">
    <property type="protein sequence ID" value="PVX84348.1"/>
    <property type="molecule type" value="Genomic_DNA"/>
</dbReference>
<accession>A0ABX5KPD6</accession>
<sequence length="84" mass="8623">MKVKATKQGYFGGGRRNPGDTFEMPNVTVKAGEVIGKNGKAVSWVVPASGEGTSGPKARGATVIETPKTNGSTSPDEQDGDGEQ</sequence>
<feature type="region of interest" description="Disordered" evidence="1">
    <location>
        <begin position="1"/>
        <end position="24"/>
    </location>
</feature>
<name>A0ABX5KPD6_9BURK</name>
<feature type="region of interest" description="Disordered" evidence="1">
    <location>
        <begin position="47"/>
        <end position="84"/>
    </location>
</feature>
<evidence type="ECO:0000256" key="1">
    <source>
        <dbReference type="SAM" id="MobiDB-lite"/>
    </source>
</evidence>
<comment type="caution">
    <text evidence="2">The sequence shown here is derived from an EMBL/GenBank/DDBJ whole genome shotgun (WGS) entry which is preliminary data.</text>
</comment>
<protein>
    <submittedName>
        <fullName evidence="2">Uncharacterized protein</fullName>
    </submittedName>
</protein>
<evidence type="ECO:0000313" key="3">
    <source>
        <dbReference type="Proteomes" id="UP000245712"/>
    </source>
</evidence>
<reference evidence="2 3" key="1">
    <citation type="submission" date="2018-05" db="EMBL/GenBank/DDBJ databases">
        <title>Genomic Encyclopedia of Type Strains, Phase IV (KMG-V): Genome sequencing to study the core and pangenomes of soil and plant-associated prokaryotes.</title>
        <authorList>
            <person name="Whitman W."/>
        </authorList>
    </citation>
    <scope>NUCLEOTIDE SEQUENCE [LARGE SCALE GENOMIC DNA]</scope>
    <source>
        <strain evidence="2 3">SCZa-39</strain>
    </source>
</reference>
<dbReference type="Proteomes" id="UP000245712">
    <property type="component" value="Unassembled WGS sequence"/>
</dbReference>
<proteinExistence type="predicted"/>
<keyword evidence="3" id="KW-1185">Reference proteome</keyword>
<gene>
    <name evidence="2" type="ORF">C7402_105189</name>
</gene>
<dbReference type="RefSeq" id="WP_116610906.1">
    <property type="nucleotide sequence ID" value="NZ_QEOB01000005.1"/>
</dbReference>
<evidence type="ECO:0000313" key="2">
    <source>
        <dbReference type="EMBL" id="PVX84348.1"/>
    </source>
</evidence>
<organism evidence="2 3">
    <name type="scientific">Paraburkholderia unamae</name>
    <dbReference type="NCBI Taxonomy" id="219649"/>
    <lineage>
        <taxon>Bacteria</taxon>
        <taxon>Pseudomonadati</taxon>
        <taxon>Pseudomonadota</taxon>
        <taxon>Betaproteobacteria</taxon>
        <taxon>Burkholderiales</taxon>
        <taxon>Burkholderiaceae</taxon>
        <taxon>Paraburkholderia</taxon>
    </lineage>
</organism>